<organism evidence="2 3">
    <name type="scientific">Aspergillus saccharolyticus JOP 1030-1</name>
    <dbReference type="NCBI Taxonomy" id="1450539"/>
    <lineage>
        <taxon>Eukaryota</taxon>
        <taxon>Fungi</taxon>
        <taxon>Dikarya</taxon>
        <taxon>Ascomycota</taxon>
        <taxon>Pezizomycotina</taxon>
        <taxon>Eurotiomycetes</taxon>
        <taxon>Eurotiomycetidae</taxon>
        <taxon>Eurotiales</taxon>
        <taxon>Aspergillaceae</taxon>
        <taxon>Aspergillus</taxon>
        <taxon>Aspergillus subgen. Circumdati</taxon>
    </lineage>
</organism>
<dbReference type="EMBL" id="KZ821230">
    <property type="protein sequence ID" value="PYH45653.1"/>
    <property type="molecule type" value="Genomic_DNA"/>
</dbReference>
<proteinExistence type="predicted"/>
<gene>
    <name evidence="2" type="ORF">BP01DRAFT_35782</name>
</gene>
<reference evidence="2 3" key="1">
    <citation type="submission" date="2016-12" db="EMBL/GenBank/DDBJ databases">
        <title>The genomes of Aspergillus section Nigri reveals drivers in fungal speciation.</title>
        <authorList>
            <consortium name="DOE Joint Genome Institute"/>
            <person name="Vesth T.C."/>
            <person name="Nybo J."/>
            <person name="Theobald S."/>
            <person name="Brandl J."/>
            <person name="Frisvad J.C."/>
            <person name="Nielsen K.F."/>
            <person name="Lyhne E.K."/>
            <person name="Kogle M.E."/>
            <person name="Kuo A."/>
            <person name="Riley R."/>
            <person name="Clum A."/>
            <person name="Nolan M."/>
            <person name="Lipzen A."/>
            <person name="Salamov A."/>
            <person name="Henrissat B."/>
            <person name="Wiebenga A."/>
            <person name="De Vries R.P."/>
            <person name="Grigoriev I.V."/>
            <person name="Mortensen U.H."/>
            <person name="Andersen M.R."/>
            <person name="Baker S.E."/>
        </authorList>
    </citation>
    <scope>NUCLEOTIDE SEQUENCE [LARGE SCALE GENOMIC DNA]</scope>
    <source>
        <strain evidence="2 3">JOP 1030-1</strain>
    </source>
</reference>
<sequence length="130" mass="14384">MKADQRSIASMEITEFDIPLPCPLIVNSVQFLAILAIGLLVSLPLVLKFLDTPALILNLIINGFHLRLLLANLLPDLIGTLFAFFFHSNLFLSRLGGFANHVFNLLLPPNDVGLAFLPLGLFLLQKPFTF</sequence>
<accession>A0A318ZMJ2</accession>
<protein>
    <submittedName>
        <fullName evidence="2">Uncharacterized protein</fullName>
    </submittedName>
</protein>
<evidence type="ECO:0000256" key="1">
    <source>
        <dbReference type="SAM" id="Phobius"/>
    </source>
</evidence>
<name>A0A318ZMJ2_9EURO</name>
<feature type="transmembrane region" description="Helical" evidence="1">
    <location>
        <begin position="68"/>
        <end position="86"/>
    </location>
</feature>
<keyword evidence="1" id="KW-1133">Transmembrane helix</keyword>
<keyword evidence="1" id="KW-0472">Membrane</keyword>
<keyword evidence="1" id="KW-0812">Transmembrane</keyword>
<dbReference type="Proteomes" id="UP000248349">
    <property type="component" value="Unassembled WGS sequence"/>
</dbReference>
<dbReference type="RefSeq" id="XP_025431635.1">
    <property type="nucleotide sequence ID" value="XM_025575285.1"/>
</dbReference>
<evidence type="ECO:0000313" key="3">
    <source>
        <dbReference type="Proteomes" id="UP000248349"/>
    </source>
</evidence>
<evidence type="ECO:0000313" key="2">
    <source>
        <dbReference type="EMBL" id="PYH45653.1"/>
    </source>
</evidence>
<feature type="transmembrane region" description="Helical" evidence="1">
    <location>
        <begin position="106"/>
        <end position="124"/>
    </location>
</feature>
<dbReference type="AlphaFoldDB" id="A0A318ZMJ2"/>
<feature type="transmembrane region" description="Helical" evidence="1">
    <location>
        <begin position="24"/>
        <end position="47"/>
    </location>
</feature>
<dbReference type="GeneID" id="37076513"/>
<keyword evidence="3" id="KW-1185">Reference proteome</keyword>